<name>A0ABX0GK73_9GAMM</name>
<accession>A0ABX0GK73</accession>
<sequence length="68" mass="7996">MKLEKGKIYDIEGDYYMQHNRAEYHSTRYRDSDREPLHDMIFRSIDGDLGVGLFTTPEIIGLSETQEI</sequence>
<comment type="caution">
    <text evidence="1">The sequence shown here is derived from an EMBL/GenBank/DDBJ whole genome shotgun (WGS) entry which is preliminary data.</text>
</comment>
<dbReference type="EMBL" id="PUJU01000049">
    <property type="protein sequence ID" value="NHB89582.1"/>
    <property type="molecule type" value="Genomic_DNA"/>
</dbReference>
<dbReference type="Proteomes" id="UP000697802">
    <property type="component" value="Unassembled WGS sequence"/>
</dbReference>
<evidence type="ECO:0000313" key="2">
    <source>
        <dbReference type="Proteomes" id="UP000697802"/>
    </source>
</evidence>
<organism evidence="1 2">
    <name type="scientific">Photorhabdus tasmaniensis</name>
    <dbReference type="NCBI Taxonomy" id="1004159"/>
    <lineage>
        <taxon>Bacteria</taxon>
        <taxon>Pseudomonadati</taxon>
        <taxon>Pseudomonadota</taxon>
        <taxon>Gammaproteobacteria</taxon>
        <taxon>Enterobacterales</taxon>
        <taxon>Morganellaceae</taxon>
        <taxon>Photorhabdus</taxon>
    </lineage>
</organism>
<protein>
    <submittedName>
        <fullName evidence="1">Uncharacterized protein</fullName>
    </submittedName>
</protein>
<reference evidence="1 2" key="1">
    <citation type="submission" date="2018-02" db="EMBL/GenBank/DDBJ databases">
        <authorList>
            <person name="Machado R.A."/>
        </authorList>
    </citation>
    <scope>NUCLEOTIDE SEQUENCE [LARGE SCALE GENOMIC DNA]</scope>
    <source>
        <strain evidence="1 2">T327</strain>
    </source>
</reference>
<proteinExistence type="predicted"/>
<evidence type="ECO:0000313" key="1">
    <source>
        <dbReference type="EMBL" id="NHB89582.1"/>
    </source>
</evidence>
<dbReference type="RefSeq" id="WP_133812572.1">
    <property type="nucleotide sequence ID" value="NZ_CAWPIF010000049.1"/>
</dbReference>
<gene>
    <name evidence="1" type="ORF">C5471_18530</name>
</gene>
<keyword evidence="2" id="KW-1185">Reference proteome</keyword>